<protein>
    <submittedName>
        <fullName evidence="1">Uncharacterized protein</fullName>
    </submittedName>
</protein>
<evidence type="ECO:0000313" key="2">
    <source>
        <dbReference type="Proteomes" id="UP000186922"/>
    </source>
</evidence>
<name>A0A1D1W0I7_RAMVA</name>
<dbReference type="Proteomes" id="UP000186922">
    <property type="component" value="Unassembled WGS sequence"/>
</dbReference>
<sequence length="153" mass="17702">MSLPNLQLNNQLLKYSASVATFTALSYHVYQEYQKKAISGKSWDEITREKRRAAAAKFCSYIAIFHSSLREARAFLRTGQVEEALRILVRCLHGWEFKKQTLRALKRHLHPEFFVQLVNKLVQEESYNCRDVLGHLSAPVARQHEVGLNMSLI</sequence>
<evidence type="ECO:0000313" key="1">
    <source>
        <dbReference type="EMBL" id="GAV07112.1"/>
    </source>
</evidence>
<organism evidence="1 2">
    <name type="scientific">Ramazzottius varieornatus</name>
    <name type="common">Water bear</name>
    <name type="synonym">Tardigrade</name>
    <dbReference type="NCBI Taxonomy" id="947166"/>
    <lineage>
        <taxon>Eukaryota</taxon>
        <taxon>Metazoa</taxon>
        <taxon>Ecdysozoa</taxon>
        <taxon>Tardigrada</taxon>
        <taxon>Eutardigrada</taxon>
        <taxon>Parachela</taxon>
        <taxon>Hypsibioidea</taxon>
        <taxon>Ramazzottiidae</taxon>
        <taxon>Ramazzottius</taxon>
    </lineage>
</organism>
<dbReference type="AlphaFoldDB" id="A0A1D1W0I7"/>
<keyword evidence="2" id="KW-1185">Reference proteome</keyword>
<dbReference type="OrthoDB" id="10042791at2759"/>
<reference evidence="1 2" key="1">
    <citation type="journal article" date="2016" name="Nat. Commun.">
        <title>Extremotolerant tardigrade genome and improved radiotolerance of human cultured cells by tardigrade-unique protein.</title>
        <authorList>
            <person name="Hashimoto T."/>
            <person name="Horikawa D.D."/>
            <person name="Saito Y."/>
            <person name="Kuwahara H."/>
            <person name="Kozuka-Hata H."/>
            <person name="Shin-I T."/>
            <person name="Minakuchi Y."/>
            <person name="Ohishi K."/>
            <person name="Motoyama A."/>
            <person name="Aizu T."/>
            <person name="Enomoto A."/>
            <person name="Kondo K."/>
            <person name="Tanaka S."/>
            <person name="Hara Y."/>
            <person name="Koshikawa S."/>
            <person name="Sagara H."/>
            <person name="Miura T."/>
            <person name="Yokobori S."/>
            <person name="Miyagawa K."/>
            <person name="Suzuki Y."/>
            <person name="Kubo T."/>
            <person name="Oyama M."/>
            <person name="Kohara Y."/>
            <person name="Fujiyama A."/>
            <person name="Arakawa K."/>
            <person name="Katayama T."/>
            <person name="Toyoda A."/>
            <person name="Kunieda T."/>
        </authorList>
    </citation>
    <scope>NUCLEOTIDE SEQUENCE [LARGE SCALE GENOMIC DNA]</scope>
    <source>
        <strain evidence="1 2">YOKOZUNA-1</strain>
    </source>
</reference>
<dbReference type="EMBL" id="BDGG01000014">
    <property type="protein sequence ID" value="GAV07112.1"/>
    <property type="molecule type" value="Genomic_DNA"/>
</dbReference>
<proteinExistence type="predicted"/>
<comment type="caution">
    <text evidence="1">The sequence shown here is derived from an EMBL/GenBank/DDBJ whole genome shotgun (WGS) entry which is preliminary data.</text>
</comment>
<gene>
    <name evidence="1" type="primary">RvY_16987-1</name>
    <name evidence="1" type="synonym">RvY_16987.1</name>
    <name evidence="1" type="ORF">RvY_16987</name>
</gene>
<accession>A0A1D1W0I7</accession>